<dbReference type="Gene3D" id="3.40.50.2300">
    <property type="match status" value="1"/>
</dbReference>
<proteinExistence type="predicted"/>
<dbReference type="PROSITE" id="PS51431">
    <property type="entry name" value="KAIA_C"/>
    <property type="match status" value="1"/>
</dbReference>
<dbReference type="Gene3D" id="1.10.1240.30">
    <property type="entry name" value="KaiA/RbsU domain"/>
    <property type="match status" value="1"/>
</dbReference>
<dbReference type="EMBL" id="CAIL01000093">
    <property type="protein sequence ID" value="CCI13369.1"/>
    <property type="molecule type" value="Genomic_DNA"/>
</dbReference>
<name>I4GU95_MICAE</name>
<organism evidence="5 6">
    <name type="scientific">Microcystis aeruginosa PCC 9806</name>
    <dbReference type="NCBI Taxonomy" id="1160282"/>
    <lineage>
        <taxon>Bacteria</taxon>
        <taxon>Bacillati</taxon>
        <taxon>Cyanobacteriota</taxon>
        <taxon>Cyanophyceae</taxon>
        <taxon>Oscillatoriophycideae</taxon>
        <taxon>Chroococcales</taxon>
        <taxon>Microcystaceae</taxon>
        <taxon>Microcystis</taxon>
    </lineage>
</organism>
<dbReference type="AlphaFoldDB" id="I4GU95"/>
<evidence type="ECO:0000313" key="6">
    <source>
        <dbReference type="Proteomes" id="UP000003273"/>
    </source>
</evidence>
<evidence type="ECO:0000256" key="2">
    <source>
        <dbReference type="ARBA" id="ARBA00034852"/>
    </source>
</evidence>
<gene>
    <name evidence="5" type="primary">kaiA</name>
    <name evidence="5" type="ORF">MICAE_1820049</name>
</gene>
<evidence type="ECO:0000256" key="1">
    <source>
        <dbReference type="ARBA" id="ARBA00023108"/>
    </source>
</evidence>
<protein>
    <recommendedName>
        <fullName evidence="2">Circadian clock oscillator protein KaiA</fullName>
    </recommendedName>
</protein>
<dbReference type="SUPFAM" id="SSF52172">
    <property type="entry name" value="CheY-like"/>
    <property type="match status" value="1"/>
</dbReference>
<dbReference type="InterPro" id="IPR020844">
    <property type="entry name" value="Circadian_clock_KaiA_N"/>
</dbReference>
<dbReference type="Pfam" id="PF21714">
    <property type="entry name" value="KaiA_N"/>
    <property type="match status" value="1"/>
</dbReference>
<keyword evidence="1" id="KW-0090">Biological rhythms</keyword>
<dbReference type="InterPro" id="IPR011006">
    <property type="entry name" value="CheY-like_superfamily"/>
</dbReference>
<evidence type="ECO:0000259" key="4">
    <source>
        <dbReference type="PROSITE" id="PS51431"/>
    </source>
</evidence>
<feature type="domain" description="KaiA N-terminal" evidence="3">
    <location>
        <begin position="29"/>
        <end position="207"/>
    </location>
</feature>
<dbReference type="SMART" id="SM01247">
    <property type="entry name" value="KaiA"/>
    <property type="match status" value="1"/>
</dbReference>
<dbReference type="InterPro" id="IPR020856">
    <property type="entry name" value="Circadian_clock_protein_KaiA_C"/>
</dbReference>
<evidence type="ECO:0000313" key="5">
    <source>
        <dbReference type="EMBL" id="CCI13369.1"/>
    </source>
</evidence>
<dbReference type="GO" id="GO:0007623">
    <property type="term" value="P:circadian rhythm"/>
    <property type="evidence" value="ECO:0007669"/>
    <property type="project" value="InterPro"/>
</dbReference>
<dbReference type="HOGENOM" id="CLU_911234_0_0_3"/>
<dbReference type="InterPro" id="IPR011648">
    <property type="entry name" value="Circadian_clock_KaiA"/>
</dbReference>
<dbReference type="Pfam" id="PF07688">
    <property type="entry name" value="KaiA"/>
    <property type="match status" value="1"/>
</dbReference>
<dbReference type="SUPFAM" id="SSF101215">
    <property type="entry name" value="KaiA/RbsU domain"/>
    <property type="match status" value="1"/>
</dbReference>
<comment type="caution">
    <text evidence="5">The sequence shown here is derived from an EMBL/GenBank/DDBJ whole genome shotgun (WGS) entry which is preliminary data.</text>
</comment>
<reference evidence="5 6" key="1">
    <citation type="submission" date="2012-04" db="EMBL/GenBank/DDBJ databases">
        <authorList>
            <person name="Genoscope - CEA"/>
        </authorList>
    </citation>
    <scope>NUCLEOTIDE SEQUENCE [LARGE SCALE GENOMIC DNA]</scope>
    <source>
        <strain evidence="5 6">9806</strain>
    </source>
</reference>
<sequence>MAGGGCLLNRESLTYCLSISIYLAGEKTLPPRLTIYAFVPTDSPLTGASSPLGLVNSLTALLANERYNLTLGSSSSELLANIEAEKEKIDCLLVVSHPSLQPTFNQLYEAGILLPVVIIVADNNITAGTNDSPTCLYHSAELQITVKELDSITAVIDQAIARFLHLAPNCSFFERTTIVNQPNPVANNHSFLLLQQRRLAEKLKERLGYLGVYYKRNPQLFYRNLAPEEKNELMRELRRDYREIILNYFQQDYPINQAIDELVNNVFFTDLSVSQILEIHMELMDEFSQQLKLEGRSEEILLDYRLALIDILAHLGEMYRRSIPREDIPYDLSQMSG</sequence>
<accession>I4GU95</accession>
<evidence type="ECO:0000259" key="3">
    <source>
        <dbReference type="PROSITE" id="PS51430"/>
    </source>
</evidence>
<dbReference type="PROSITE" id="PS51430">
    <property type="entry name" value="KAIA_N"/>
    <property type="match status" value="1"/>
</dbReference>
<dbReference type="Proteomes" id="UP000003273">
    <property type="component" value="Unassembled WGS sequence"/>
</dbReference>
<dbReference type="InterPro" id="IPR017944">
    <property type="entry name" value="KaiA/RbsU_helical_domain_sf"/>
</dbReference>
<feature type="domain" description="KaiA C-terminal" evidence="4">
    <location>
        <begin position="217"/>
        <end position="325"/>
    </location>
</feature>